<accession>A0A1W1VTN0</accession>
<evidence type="ECO:0000313" key="1">
    <source>
        <dbReference type="EMBL" id="SMB96686.1"/>
    </source>
</evidence>
<proteinExistence type="predicted"/>
<protein>
    <submittedName>
        <fullName evidence="1">Uncharacterized protein</fullName>
    </submittedName>
</protein>
<dbReference type="EMBL" id="LT838272">
    <property type="protein sequence ID" value="SMB96686.1"/>
    <property type="molecule type" value="Genomic_DNA"/>
</dbReference>
<organism evidence="1 2">
    <name type="scientific">Thermanaeromonas toyohensis ToBE</name>
    <dbReference type="NCBI Taxonomy" id="698762"/>
    <lineage>
        <taxon>Bacteria</taxon>
        <taxon>Bacillati</taxon>
        <taxon>Bacillota</taxon>
        <taxon>Clostridia</taxon>
        <taxon>Neomoorellales</taxon>
        <taxon>Neomoorellaceae</taxon>
        <taxon>Thermanaeromonas</taxon>
    </lineage>
</organism>
<reference evidence="1 2" key="1">
    <citation type="submission" date="2017-04" db="EMBL/GenBank/DDBJ databases">
        <authorList>
            <person name="Afonso C.L."/>
            <person name="Miller P.J."/>
            <person name="Scott M.A."/>
            <person name="Spackman E."/>
            <person name="Goraichik I."/>
            <person name="Dimitrov K.M."/>
            <person name="Suarez D.L."/>
            <person name="Swayne D.E."/>
        </authorList>
    </citation>
    <scope>NUCLEOTIDE SEQUENCE [LARGE SCALE GENOMIC DNA]</scope>
    <source>
        <strain evidence="1 2">ToBE</strain>
    </source>
</reference>
<dbReference type="AlphaFoldDB" id="A0A1W1VTN0"/>
<evidence type="ECO:0000313" key="2">
    <source>
        <dbReference type="Proteomes" id="UP000192569"/>
    </source>
</evidence>
<dbReference type="STRING" id="698762.SAMN00808754_1587"/>
<name>A0A1W1VTN0_9FIRM</name>
<dbReference type="RefSeq" id="WP_084665199.1">
    <property type="nucleotide sequence ID" value="NZ_LT838272.1"/>
</dbReference>
<sequence length="102" mass="11813">MTMANGGKHGKRRGNRQLQVRLPADHWVWTLDSATRSQEVKKALEFYRNYRELLESIRADLEHIKSLLASGVARVQAEGVQNEGMQREDARLMNTLEKFLDF</sequence>
<keyword evidence="2" id="KW-1185">Reference proteome</keyword>
<dbReference type="OrthoDB" id="1729009at2"/>
<dbReference type="Proteomes" id="UP000192569">
    <property type="component" value="Chromosome I"/>
</dbReference>
<gene>
    <name evidence="1" type="ORF">SAMN00808754_1587</name>
</gene>